<dbReference type="Proteomes" id="UP000003505">
    <property type="component" value="Unassembled WGS sequence"/>
</dbReference>
<gene>
    <name evidence="1" type="ORF">SELSPUOL_01885</name>
</gene>
<organism evidence="1 2">
    <name type="scientific">Selenomonas sputigena (strain ATCC 35185 / DSM 20758 / CCUG 44933 / VPI D19B-28)</name>
    <dbReference type="NCBI Taxonomy" id="546271"/>
    <lineage>
        <taxon>Bacteria</taxon>
        <taxon>Bacillati</taxon>
        <taxon>Bacillota</taxon>
        <taxon>Negativicutes</taxon>
        <taxon>Selenomonadales</taxon>
        <taxon>Selenomonadaceae</taxon>
        <taxon>Selenomonas</taxon>
    </lineage>
</organism>
<sequence length="137" mass="15943">MNHKNIQKPIFNCLLYDRDQRKLKSRHKDRQSEIDDAKHEKKAKSGILQSLESFADDIHKIDQDRVDGFAKLMHMFDAPRHCNIIMASPTIASTSLPSRSNDISCKINTKRNQDRHWIDSAAEFAIRSHFYMAMRSS</sequence>
<dbReference type="EMBL" id="ACKP02000044">
    <property type="protein sequence ID" value="EEX76778.1"/>
    <property type="molecule type" value="Genomic_DNA"/>
</dbReference>
<reference evidence="1 2" key="1">
    <citation type="submission" date="2009-09" db="EMBL/GenBank/DDBJ databases">
        <authorList>
            <person name="Weinstock G."/>
            <person name="Sodergren E."/>
            <person name="Clifton S."/>
            <person name="Fulton L."/>
            <person name="Fulton B."/>
            <person name="Courtney L."/>
            <person name="Fronick C."/>
            <person name="Harrison M."/>
            <person name="Strong C."/>
            <person name="Farmer C."/>
            <person name="Delahaunty K."/>
            <person name="Markovic C."/>
            <person name="Hall O."/>
            <person name="Minx P."/>
            <person name="Tomlinson C."/>
            <person name="Mitreva M."/>
            <person name="Nelson J."/>
            <person name="Hou S."/>
            <person name="Wollam A."/>
            <person name="Pepin K.H."/>
            <person name="Johnson M."/>
            <person name="Bhonagiri V."/>
            <person name="Nash W.E."/>
            <person name="Warren W."/>
            <person name="Chinwalla A."/>
            <person name="Mardis E.R."/>
            <person name="Wilson R.K."/>
        </authorList>
    </citation>
    <scope>NUCLEOTIDE SEQUENCE [LARGE SCALE GENOMIC DNA]</scope>
    <source>
        <strain evidence="2">ATCC 35185 / DSM 20758 / VPI D19B-28</strain>
    </source>
</reference>
<dbReference type="AlphaFoldDB" id="C9LWN0"/>
<evidence type="ECO:0000313" key="2">
    <source>
        <dbReference type="Proteomes" id="UP000003505"/>
    </source>
</evidence>
<protein>
    <submittedName>
        <fullName evidence="1">Uncharacterized protein</fullName>
    </submittedName>
</protein>
<proteinExistence type="predicted"/>
<comment type="caution">
    <text evidence="1">The sequence shown here is derived from an EMBL/GenBank/DDBJ whole genome shotgun (WGS) entry which is preliminary data.</text>
</comment>
<evidence type="ECO:0000313" key="1">
    <source>
        <dbReference type="EMBL" id="EEX76778.1"/>
    </source>
</evidence>
<accession>C9LWN0</accession>
<name>C9LWN0_SELS3</name>